<protein>
    <submittedName>
        <fullName evidence="1">Uncharacterized protein</fullName>
    </submittedName>
</protein>
<gene>
    <name evidence="1" type="ORF">FEAC_05740</name>
</gene>
<name>A0A0D8FX81_9ACTN</name>
<comment type="caution">
    <text evidence="1">The sequence shown here is derived from an EMBL/GenBank/DDBJ whole genome shotgun (WGS) entry which is preliminary data.</text>
</comment>
<keyword evidence="2" id="KW-1185">Reference proteome</keyword>
<accession>A0A0D8FX81</accession>
<proteinExistence type="predicted"/>
<dbReference type="STRING" id="1121877.FEAC_05740"/>
<reference evidence="1 2" key="1">
    <citation type="submission" date="2015-01" db="EMBL/GenBank/DDBJ databases">
        <title>Draft genome of the acidophilic iron oxidizer Ferrimicrobium acidiphilum strain T23.</title>
        <authorList>
            <person name="Poehlein A."/>
            <person name="Eisen S."/>
            <person name="Schloemann M."/>
            <person name="Johnson B.D."/>
            <person name="Daniel R."/>
            <person name="Muehling M."/>
        </authorList>
    </citation>
    <scope>NUCLEOTIDE SEQUENCE [LARGE SCALE GENOMIC DNA]</scope>
    <source>
        <strain evidence="1 2">T23</strain>
    </source>
</reference>
<dbReference type="Proteomes" id="UP000032336">
    <property type="component" value="Unassembled WGS sequence"/>
</dbReference>
<dbReference type="EMBL" id="JXUW01000003">
    <property type="protein sequence ID" value="KJE77825.1"/>
    <property type="molecule type" value="Genomic_DNA"/>
</dbReference>
<evidence type="ECO:0000313" key="2">
    <source>
        <dbReference type="Proteomes" id="UP000032336"/>
    </source>
</evidence>
<sequence>MAWLLDSRGQVLASLMLARSIGWSMRAVFDMAIDVGSGIVLWPGVGRATKGVAIFLDSDLVVRRVRELRALHPWLMFSSQRVIVLPRHIVAVESPAVGDRLVIRL</sequence>
<dbReference type="AlphaFoldDB" id="A0A0D8FX81"/>
<organism evidence="1 2">
    <name type="scientific">Ferrimicrobium acidiphilum DSM 19497</name>
    <dbReference type="NCBI Taxonomy" id="1121877"/>
    <lineage>
        <taxon>Bacteria</taxon>
        <taxon>Bacillati</taxon>
        <taxon>Actinomycetota</taxon>
        <taxon>Acidimicrobiia</taxon>
        <taxon>Acidimicrobiales</taxon>
        <taxon>Acidimicrobiaceae</taxon>
        <taxon>Ferrimicrobium</taxon>
    </lineage>
</organism>
<evidence type="ECO:0000313" key="1">
    <source>
        <dbReference type="EMBL" id="KJE77825.1"/>
    </source>
</evidence>